<dbReference type="Proteomes" id="UP000327194">
    <property type="component" value="Chromosome"/>
</dbReference>
<reference evidence="5 7" key="2">
    <citation type="submission" date="2019-10" db="EMBL/GenBank/DDBJ databases">
        <title>Genome sequencing of Lactobacillus fructivorans.</title>
        <authorList>
            <person name="Kim K."/>
        </authorList>
    </citation>
    <scope>NUCLEOTIDE SEQUENCE [LARGE SCALE GENOMIC DNA]</scope>
    <source>
        <strain evidence="5 7">LF543</strain>
    </source>
</reference>
<feature type="domain" description="Glutaredoxin" evidence="3">
    <location>
        <begin position="4"/>
        <end position="55"/>
    </location>
</feature>
<evidence type="ECO:0000259" key="3">
    <source>
        <dbReference type="Pfam" id="PF00462"/>
    </source>
</evidence>
<comment type="function">
    <text evidence="1">Electron transport system for the ribonucleotide reductase system NrdEF.</text>
</comment>
<evidence type="ECO:0000256" key="2">
    <source>
        <dbReference type="ARBA" id="ARBA00017945"/>
    </source>
</evidence>
<sequence>MKKITVFTKNNCIQCKMTKRFLSEHNVDFVEKNTSENPEYVDYLKGEGFHAVPVVESQSLDAFSGFQPEQLKKLVG</sequence>
<dbReference type="PATRIC" id="fig|1614.7.peg.903"/>
<protein>
    <recommendedName>
        <fullName evidence="2">Glutaredoxin-like protein NrdH</fullName>
    </recommendedName>
</protein>
<dbReference type="NCBIfam" id="TIGR02194">
    <property type="entry name" value="GlrX_NrdH"/>
    <property type="match status" value="1"/>
</dbReference>
<dbReference type="RefSeq" id="WP_010021786.1">
    <property type="nucleotide sequence ID" value="NZ_AZDS01000003.1"/>
</dbReference>
<dbReference type="InterPro" id="IPR011909">
    <property type="entry name" value="GlrX_NrdH"/>
</dbReference>
<name>A0A0C1PPA9_9LACO</name>
<dbReference type="CDD" id="cd02976">
    <property type="entry name" value="NrdH"/>
    <property type="match status" value="1"/>
</dbReference>
<dbReference type="KEGG" id="lfv:LF543_05405"/>
<dbReference type="Pfam" id="PF00462">
    <property type="entry name" value="Glutaredoxin"/>
    <property type="match status" value="1"/>
</dbReference>
<evidence type="ECO:0000313" key="4">
    <source>
        <dbReference type="EMBL" id="KID41706.1"/>
    </source>
</evidence>
<evidence type="ECO:0000313" key="6">
    <source>
        <dbReference type="Proteomes" id="UP000031397"/>
    </source>
</evidence>
<evidence type="ECO:0000256" key="1">
    <source>
        <dbReference type="ARBA" id="ARBA00002292"/>
    </source>
</evidence>
<dbReference type="InterPro" id="IPR036249">
    <property type="entry name" value="Thioredoxin-like_sf"/>
</dbReference>
<dbReference type="EMBL" id="CP045562">
    <property type="protein sequence ID" value="QFX93012.1"/>
    <property type="molecule type" value="Genomic_DNA"/>
</dbReference>
<dbReference type="InterPro" id="IPR002109">
    <property type="entry name" value="Glutaredoxin"/>
</dbReference>
<proteinExistence type="predicted"/>
<dbReference type="GO" id="GO:0045454">
    <property type="term" value="P:cell redox homeostasis"/>
    <property type="evidence" value="ECO:0007669"/>
    <property type="project" value="InterPro"/>
</dbReference>
<dbReference type="PROSITE" id="PS51354">
    <property type="entry name" value="GLUTAREDOXIN_2"/>
    <property type="match status" value="1"/>
</dbReference>
<dbReference type="AlphaFoldDB" id="A0A0C1PPA9"/>
<accession>A0A0C1PPA9</accession>
<dbReference type="Gene3D" id="3.40.30.10">
    <property type="entry name" value="Glutaredoxin"/>
    <property type="match status" value="1"/>
</dbReference>
<dbReference type="GeneID" id="74913613"/>
<dbReference type="SUPFAM" id="SSF52833">
    <property type="entry name" value="Thioredoxin-like"/>
    <property type="match status" value="1"/>
</dbReference>
<evidence type="ECO:0000313" key="7">
    <source>
        <dbReference type="Proteomes" id="UP000327194"/>
    </source>
</evidence>
<dbReference type="EMBL" id="JOJZ01000019">
    <property type="protein sequence ID" value="KID41706.1"/>
    <property type="molecule type" value="Genomic_DNA"/>
</dbReference>
<evidence type="ECO:0000313" key="5">
    <source>
        <dbReference type="EMBL" id="QFX93012.1"/>
    </source>
</evidence>
<dbReference type="OrthoDB" id="9795531at2"/>
<gene>
    <name evidence="5" type="primary">nrdH</name>
    <name evidence="5" type="ORF">LF543_05405</name>
    <name evidence="4" type="ORF">LfDm3_0948</name>
</gene>
<reference evidence="4 6" key="1">
    <citation type="submission" date="2014-06" db="EMBL/GenBank/DDBJ databases">
        <title>Functional and comparative genomic analyses of the Drosophila gut microbiota identify candidate symbiosis factors.</title>
        <authorList>
            <person name="Newell P.D."/>
            <person name="Chaston J.M."/>
            <person name="Douglas A.E."/>
        </authorList>
    </citation>
    <scope>NUCLEOTIDE SEQUENCE [LARGE SCALE GENOMIC DNA]</scope>
    <source>
        <strain evidence="4 6">DmCS_002</strain>
    </source>
</reference>
<organism evidence="4 6">
    <name type="scientific">Fructilactobacillus fructivorans</name>
    <dbReference type="NCBI Taxonomy" id="1614"/>
    <lineage>
        <taxon>Bacteria</taxon>
        <taxon>Bacillati</taxon>
        <taxon>Bacillota</taxon>
        <taxon>Bacilli</taxon>
        <taxon>Lactobacillales</taxon>
        <taxon>Lactobacillaceae</taxon>
        <taxon>Fructilactobacillus</taxon>
    </lineage>
</organism>
<dbReference type="Proteomes" id="UP000031397">
    <property type="component" value="Unassembled WGS sequence"/>
</dbReference>
<keyword evidence="6" id="KW-1185">Reference proteome</keyword>